<dbReference type="InterPro" id="IPR006584">
    <property type="entry name" value="Cellulose-bd_IV"/>
</dbReference>
<dbReference type="Gene3D" id="2.60.120.260">
    <property type="entry name" value="Galactose-binding domain-like"/>
    <property type="match status" value="1"/>
</dbReference>
<accession>A0A428YTA9</accession>
<dbReference type="InterPro" id="IPR029010">
    <property type="entry name" value="ThuA-like"/>
</dbReference>
<dbReference type="Proteomes" id="UP000287547">
    <property type="component" value="Unassembled WGS sequence"/>
</dbReference>
<dbReference type="InterPro" id="IPR022409">
    <property type="entry name" value="PKD/Chitinase_dom"/>
</dbReference>
<dbReference type="InterPro" id="IPR029062">
    <property type="entry name" value="Class_I_gatase-like"/>
</dbReference>
<organism evidence="5 6">
    <name type="scientific">Kibdelosporangium aridum</name>
    <dbReference type="NCBI Taxonomy" id="2030"/>
    <lineage>
        <taxon>Bacteria</taxon>
        <taxon>Bacillati</taxon>
        <taxon>Actinomycetota</taxon>
        <taxon>Actinomycetes</taxon>
        <taxon>Pseudonocardiales</taxon>
        <taxon>Pseudonocardiaceae</taxon>
        <taxon>Kibdelosporangium</taxon>
    </lineage>
</organism>
<dbReference type="Pfam" id="PF18911">
    <property type="entry name" value="PKD_4"/>
    <property type="match status" value="1"/>
</dbReference>
<feature type="chain" id="PRO_5019071321" evidence="2">
    <location>
        <begin position="26"/>
        <end position="1277"/>
    </location>
</feature>
<name>A0A428YTA9_KIBAR</name>
<gene>
    <name evidence="5" type="ORF">DMH04_42380</name>
</gene>
<dbReference type="SUPFAM" id="SSF52317">
    <property type="entry name" value="Class I glutamine amidotransferase-like"/>
    <property type="match status" value="1"/>
</dbReference>
<dbReference type="PROSITE" id="PS50093">
    <property type="entry name" value="PKD"/>
    <property type="match status" value="1"/>
</dbReference>
<evidence type="ECO:0000313" key="5">
    <source>
        <dbReference type="EMBL" id="RSM72626.1"/>
    </source>
</evidence>
<dbReference type="SMART" id="SM00606">
    <property type="entry name" value="CBD_IV"/>
    <property type="match status" value="1"/>
</dbReference>
<dbReference type="InterPro" id="IPR008979">
    <property type="entry name" value="Galactose-bd-like_sf"/>
</dbReference>
<dbReference type="SUPFAM" id="SSF49299">
    <property type="entry name" value="PKD domain"/>
    <property type="match status" value="1"/>
</dbReference>
<dbReference type="Gene3D" id="2.120.10.30">
    <property type="entry name" value="TolB, C-terminal domain"/>
    <property type="match status" value="1"/>
</dbReference>
<dbReference type="InterPro" id="IPR011042">
    <property type="entry name" value="6-blade_b-propeller_TolB-like"/>
</dbReference>
<feature type="signal peptide" evidence="2">
    <location>
        <begin position="1"/>
        <end position="25"/>
    </location>
</feature>
<dbReference type="Gene3D" id="3.40.50.880">
    <property type="match status" value="1"/>
</dbReference>
<evidence type="ECO:0000259" key="3">
    <source>
        <dbReference type="PROSITE" id="PS50093"/>
    </source>
</evidence>
<dbReference type="InterPro" id="IPR058094">
    <property type="entry name" value="Ig-like_OmpL47-like"/>
</dbReference>
<protein>
    <submittedName>
        <fullName evidence="5">PKD domain-containing protein</fullName>
    </submittedName>
</protein>
<dbReference type="OrthoDB" id="8217716at2"/>
<sequence>MRRRVTAVLAAVLLALGLFPAIAQAQEAPAFRALLFTKTAGYRHDSIPAGVALFKQLAADNNFEVVHTEDATVFNDANLATFQVVIMFQTSGMVWDTEAQRQAVQKYVANGGGIAAIHNATDMGIEQTFPWWDELVNAGAHMPSHSPGVLQGTAKVADKQHASTTGLPDRWQRPEEWYNFDQNIRGKVHVLVTADERTYNPGPDAMGPDHPISWCRDVGLAKVWSTAMGHPQGAYSEPLFAQHLLGGVKTAAKAVPSDCSATVDAAFEKVPLDTNTKAPTALTVAPDGRVYYTEILGQIKVYDPATGTNPVALELPTYSGGEDGIVGITVDPAFATNSWIYVTYSPPGDAEINRVSRFTAHGNHIDPASEVKIIEVPASRREEPGHTGGYLTFGPGGNLYIGVGDDTNPFQSSGYAPIDERPGRDLFDAQKTSANTNDLRGKILRIKPEAAGGYTIPAGNMFAPGTAKTRPEIYAMGFRNPFRFTVDTDGTLYMADYGPDARTADPNRGPDGIVEWNIIRSPGYYGWPYCVANNVPYNDFDFATNTSGAKFDCAALKNDSPNNTGITDLPAAKPADVWYGYGASPEFPELATGGGAPMAGPVYRFDPNLQSERKFPVYYDGKPFFYEWARNKIFNFGLDSQGSLLKIDPWFASQKTLAPMDMRFGPDGAMYLLEWGGGYGRDNPDSGLYRIDYSQGNRRPVAQATATPTSGGVPLEVKFSSAGSTDPEGTALKYKWTFGDGATSTEANPTHTFTTRGAYNVHLEVTDGTGKTGSTNVTVSVGNTAPALSIAKPVNGGFFDFGDRVAFGIQVSDLEDGQIDCSRVTVSPALGHDQHAHPTDPIKACRGSFPTVLDSGHADANIFYSVDGSYTDKGNQGVPPLTTRAAHVLQPKHKQAEYYNNSSGIRIVSQAGAESGRRIGDISDGDWISFTPVNFTGIDQVRLRVSSPTGGGSVELRAGSTTGQLLASVPVPNTGGWDNYVLLPAVDITRPAGTTELFMVFRGDRPSPFDLDSMTFVGNGVVDKQAPQTVLTAAAPDGKDGWYITTPTVTLAANDESGVASTEYSVDGGAWTPYTQPFTVSDGTHAVRYRSTDISGNVETERVAELKVDTAAPVLSFTGIEPGVTYGSSQQLTVAWSATDAGSGLVYSEAKLDGVPLASGPLSLHKLALGGHSVEVSAIDRAGRTSLYRFAFTVTTSANDLRSLVRRFAPDRERDLIPIVDRAEQLANAGQTHAASIVLTGFRINVRLTVTDKDVSTLLDRNAKALAEQYRSGGDAP</sequence>
<dbReference type="GO" id="GO:0030246">
    <property type="term" value="F:carbohydrate binding"/>
    <property type="evidence" value="ECO:0007669"/>
    <property type="project" value="InterPro"/>
</dbReference>
<dbReference type="InterPro" id="IPR011041">
    <property type="entry name" value="Quinoprot_gluc/sorb_DH_b-prop"/>
</dbReference>
<evidence type="ECO:0000313" key="6">
    <source>
        <dbReference type="Proteomes" id="UP000287547"/>
    </source>
</evidence>
<keyword evidence="1 2" id="KW-0732">Signal</keyword>
<proteinExistence type="predicted"/>
<dbReference type="PANTHER" id="PTHR40469">
    <property type="entry name" value="SECRETED GLYCOSYL HYDROLASE"/>
    <property type="match status" value="1"/>
</dbReference>
<dbReference type="InterPro" id="IPR000601">
    <property type="entry name" value="PKD_dom"/>
</dbReference>
<comment type="caution">
    <text evidence="5">The sequence shown here is derived from an EMBL/GenBank/DDBJ whole genome shotgun (WGS) entry which is preliminary data.</text>
</comment>
<feature type="domain" description="CBM6" evidence="4">
    <location>
        <begin position="892"/>
        <end position="1017"/>
    </location>
</feature>
<dbReference type="CDD" id="cd00146">
    <property type="entry name" value="PKD"/>
    <property type="match status" value="1"/>
</dbReference>
<dbReference type="GO" id="GO:0005975">
    <property type="term" value="P:carbohydrate metabolic process"/>
    <property type="evidence" value="ECO:0007669"/>
    <property type="project" value="UniProtKB-ARBA"/>
</dbReference>
<dbReference type="InterPro" id="IPR035986">
    <property type="entry name" value="PKD_dom_sf"/>
</dbReference>
<feature type="domain" description="PKD" evidence="3">
    <location>
        <begin position="700"/>
        <end position="781"/>
    </location>
</feature>
<dbReference type="InterPro" id="IPR013783">
    <property type="entry name" value="Ig-like_fold"/>
</dbReference>
<reference evidence="5 6" key="1">
    <citation type="submission" date="2018-05" db="EMBL/GenBank/DDBJ databases">
        <title>Evolution of GPA BGCs.</title>
        <authorList>
            <person name="Waglechner N."/>
            <person name="Wright G.D."/>
        </authorList>
    </citation>
    <scope>NUCLEOTIDE SEQUENCE [LARGE SCALE GENOMIC DNA]</scope>
    <source>
        <strain evidence="5 6">A82846</strain>
    </source>
</reference>
<evidence type="ECO:0000256" key="1">
    <source>
        <dbReference type="ARBA" id="ARBA00022729"/>
    </source>
</evidence>
<dbReference type="AlphaFoldDB" id="A0A428YTA9"/>
<evidence type="ECO:0000259" key="4">
    <source>
        <dbReference type="PROSITE" id="PS51175"/>
    </source>
</evidence>
<dbReference type="Pfam" id="PF03422">
    <property type="entry name" value="CBM_6"/>
    <property type="match status" value="1"/>
</dbReference>
<dbReference type="Pfam" id="PF06283">
    <property type="entry name" value="ThuA"/>
    <property type="match status" value="1"/>
</dbReference>
<dbReference type="SMART" id="SM00089">
    <property type="entry name" value="PKD"/>
    <property type="match status" value="1"/>
</dbReference>
<dbReference type="PANTHER" id="PTHR40469:SF2">
    <property type="entry name" value="GALACTOSE-BINDING DOMAIN-LIKE SUPERFAMILY PROTEIN"/>
    <property type="match status" value="1"/>
</dbReference>
<dbReference type="SUPFAM" id="SSF49785">
    <property type="entry name" value="Galactose-binding domain-like"/>
    <property type="match status" value="1"/>
</dbReference>
<dbReference type="Gene3D" id="2.60.40.10">
    <property type="entry name" value="Immunoglobulins"/>
    <property type="match status" value="2"/>
</dbReference>
<dbReference type="Pfam" id="PF07995">
    <property type="entry name" value="GSDH"/>
    <property type="match status" value="1"/>
</dbReference>
<dbReference type="InterPro" id="IPR005084">
    <property type="entry name" value="CBM6"/>
</dbReference>
<dbReference type="NCBIfam" id="NF047446">
    <property type="entry name" value="barrel_OmpL47"/>
    <property type="match status" value="1"/>
</dbReference>
<dbReference type="InterPro" id="IPR012938">
    <property type="entry name" value="Glc/Sorbosone_DH"/>
</dbReference>
<dbReference type="CDD" id="cd04084">
    <property type="entry name" value="CBM6_xylanase-like"/>
    <property type="match status" value="1"/>
</dbReference>
<dbReference type="SUPFAM" id="SSF50952">
    <property type="entry name" value="Soluble quinoprotein glucose dehydrogenase"/>
    <property type="match status" value="1"/>
</dbReference>
<dbReference type="RefSeq" id="WP_051795825.1">
    <property type="nucleotide sequence ID" value="NZ_QHKI01000059.1"/>
</dbReference>
<dbReference type="EMBL" id="QHKI01000059">
    <property type="protein sequence ID" value="RSM72626.1"/>
    <property type="molecule type" value="Genomic_DNA"/>
</dbReference>
<evidence type="ECO:0000256" key="2">
    <source>
        <dbReference type="SAM" id="SignalP"/>
    </source>
</evidence>
<dbReference type="PROSITE" id="PS51175">
    <property type="entry name" value="CBM6"/>
    <property type="match status" value="1"/>
</dbReference>